<proteinExistence type="predicted"/>
<accession>A0A0E0HEN9</accession>
<evidence type="ECO:0000313" key="1">
    <source>
        <dbReference type="EnsemblPlants" id="ONIVA05G17750.1"/>
    </source>
</evidence>
<sequence length="63" mass="6929">MCLILNISRSGTHLSTPLVPCPSRCLVADPPSPEPHRIVLNFPEMSHAFYGFFGLLSVVSSCW</sequence>
<organism evidence="1">
    <name type="scientific">Oryza nivara</name>
    <name type="common">Indian wild rice</name>
    <name type="synonym">Oryza sativa f. spontanea</name>
    <dbReference type="NCBI Taxonomy" id="4536"/>
    <lineage>
        <taxon>Eukaryota</taxon>
        <taxon>Viridiplantae</taxon>
        <taxon>Streptophyta</taxon>
        <taxon>Embryophyta</taxon>
        <taxon>Tracheophyta</taxon>
        <taxon>Spermatophyta</taxon>
        <taxon>Magnoliopsida</taxon>
        <taxon>Liliopsida</taxon>
        <taxon>Poales</taxon>
        <taxon>Poaceae</taxon>
        <taxon>BOP clade</taxon>
        <taxon>Oryzoideae</taxon>
        <taxon>Oryzeae</taxon>
        <taxon>Oryzinae</taxon>
        <taxon>Oryza</taxon>
    </lineage>
</organism>
<dbReference type="AlphaFoldDB" id="A0A0E0HEN9"/>
<protein>
    <submittedName>
        <fullName evidence="1">Uncharacterized protein</fullName>
    </submittedName>
</protein>
<dbReference type="Proteomes" id="UP000006591">
    <property type="component" value="Chromosome 5"/>
</dbReference>
<dbReference type="Gramene" id="ONIVA05G17750.1">
    <property type="protein sequence ID" value="ONIVA05G17750.1"/>
    <property type="gene ID" value="ONIVA05G17750"/>
</dbReference>
<reference evidence="1" key="1">
    <citation type="submission" date="2015-04" db="UniProtKB">
        <authorList>
            <consortium name="EnsemblPlants"/>
        </authorList>
    </citation>
    <scope>IDENTIFICATION</scope>
    <source>
        <strain evidence="1">SL10</strain>
    </source>
</reference>
<keyword evidence="2" id="KW-1185">Reference proteome</keyword>
<name>A0A0E0HEN9_ORYNI</name>
<evidence type="ECO:0000313" key="2">
    <source>
        <dbReference type="Proteomes" id="UP000006591"/>
    </source>
</evidence>
<dbReference type="HOGENOM" id="CLU_2889709_0_0_1"/>
<dbReference type="EnsemblPlants" id="ONIVA05G17750.1">
    <property type="protein sequence ID" value="ONIVA05G17750.1"/>
    <property type="gene ID" value="ONIVA05G17750"/>
</dbReference>
<reference evidence="1" key="2">
    <citation type="submission" date="2018-04" db="EMBL/GenBank/DDBJ databases">
        <title>OnivRS2 (Oryza nivara Reference Sequence Version 2).</title>
        <authorList>
            <person name="Zhang J."/>
            <person name="Kudrna D."/>
            <person name="Lee S."/>
            <person name="Talag J."/>
            <person name="Rajasekar S."/>
            <person name="Welchert J."/>
            <person name="Hsing Y.-I."/>
            <person name="Wing R.A."/>
        </authorList>
    </citation>
    <scope>NUCLEOTIDE SEQUENCE [LARGE SCALE GENOMIC DNA]</scope>
    <source>
        <strain evidence="1">SL10</strain>
    </source>
</reference>